<evidence type="ECO:0000256" key="1">
    <source>
        <dbReference type="ARBA" id="ARBA00022737"/>
    </source>
</evidence>
<comment type="caution">
    <text evidence="4">The sequence shown here is derived from an EMBL/GenBank/DDBJ whole genome shotgun (WGS) entry which is preliminary data.</text>
</comment>
<dbReference type="AlphaFoldDB" id="A0AAE0FSB0"/>
<dbReference type="Proteomes" id="UP001190700">
    <property type="component" value="Unassembled WGS sequence"/>
</dbReference>
<proteinExistence type="predicted"/>
<dbReference type="Pfam" id="PF02493">
    <property type="entry name" value="MORN"/>
    <property type="match status" value="3"/>
</dbReference>
<evidence type="ECO:0000256" key="2">
    <source>
        <dbReference type="SAM" id="Coils"/>
    </source>
</evidence>
<keyword evidence="5" id="KW-1185">Reference proteome</keyword>
<dbReference type="GO" id="GO:0016020">
    <property type="term" value="C:membrane"/>
    <property type="evidence" value="ECO:0007669"/>
    <property type="project" value="UniProtKB-ARBA"/>
</dbReference>
<feature type="compositionally biased region" description="Basic and acidic residues" evidence="3">
    <location>
        <begin position="26"/>
        <end position="36"/>
    </location>
</feature>
<dbReference type="InterPro" id="IPR003409">
    <property type="entry name" value="MORN"/>
</dbReference>
<feature type="region of interest" description="Disordered" evidence="3">
    <location>
        <begin position="241"/>
        <end position="313"/>
    </location>
</feature>
<feature type="compositionally biased region" description="Polar residues" evidence="3">
    <location>
        <begin position="248"/>
        <end position="262"/>
    </location>
</feature>
<dbReference type="PANTHER" id="PTHR43215:SF14">
    <property type="entry name" value="RADIAL SPOKE HEAD 1 HOMOLOG"/>
    <property type="match status" value="1"/>
</dbReference>
<evidence type="ECO:0000256" key="3">
    <source>
        <dbReference type="SAM" id="MobiDB-lite"/>
    </source>
</evidence>
<dbReference type="Gene3D" id="2.20.110.10">
    <property type="entry name" value="Histone H3 K4-specific methyltransferase SET7/9 N-terminal domain"/>
    <property type="match status" value="1"/>
</dbReference>
<sequence length="397" mass="44453">MGSSYQGRGGRYNTNTSSDTFGPNYRTDKSHFERSRPQATHSTQRNSSGRPVSSPDLKRKPRAPTQPAVDSEAEERADLAEKLSLELAQRLRDAETRAESAEQEKARLQGTLAGIRSHLCRKFGLEHGSVQDGKDRYDGFLRLETPSFWGMCEYGNGDVYEGEWLDGKPNGFGICKFKGGNSYSGMWASGGYHGQGVYRYASGENFEGCWHQDNRQGQGLFTDAKGKEYVELYENGQLTARYPRGGPQWSTHQSRPQPQQTRPAPFAQHREASPHSPQPPSGQPNTGHSARGVGGPRTPRRSSATSASMPNDVMWVRFEERPPCTIQHEDIPWPPPGKLVPPGTKEEQKRFLKELARRWHPDKWVGRDLAGGSRDAILQDVTAVFQRVDQEKRNLKS</sequence>
<reference evidence="4 5" key="1">
    <citation type="journal article" date="2015" name="Genome Biol. Evol.">
        <title>Comparative Genomics of a Bacterivorous Green Alga Reveals Evolutionary Causalities and Consequences of Phago-Mixotrophic Mode of Nutrition.</title>
        <authorList>
            <person name="Burns J.A."/>
            <person name="Paasch A."/>
            <person name="Narechania A."/>
            <person name="Kim E."/>
        </authorList>
    </citation>
    <scope>NUCLEOTIDE SEQUENCE [LARGE SCALE GENOMIC DNA]</scope>
    <source>
        <strain evidence="4 5">PLY_AMNH</strain>
    </source>
</reference>
<organism evidence="4 5">
    <name type="scientific">Cymbomonas tetramitiformis</name>
    <dbReference type="NCBI Taxonomy" id="36881"/>
    <lineage>
        <taxon>Eukaryota</taxon>
        <taxon>Viridiplantae</taxon>
        <taxon>Chlorophyta</taxon>
        <taxon>Pyramimonadophyceae</taxon>
        <taxon>Pyramimonadales</taxon>
        <taxon>Pyramimonadaceae</taxon>
        <taxon>Cymbomonas</taxon>
    </lineage>
</organism>
<feature type="compositionally biased region" description="Polar residues" evidence="3">
    <location>
        <begin position="37"/>
        <end position="51"/>
    </location>
</feature>
<feature type="coiled-coil region" evidence="2">
    <location>
        <begin position="84"/>
        <end position="111"/>
    </location>
</feature>
<evidence type="ECO:0000313" key="5">
    <source>
        <dbReference type="Proteomes" id="UP001190700"/>
    </source>
</evidence>
<keyword evidence="2" id="KW-0175">Coiled coil</keyword>
<feature type="compositionally biased region" description="Polar residues" evidence="3">
    <location>
        <begin position="1"/>
        <end position="21"/>
    </location>
</feature>
<feature type="region of interest" description="Disordered" evidence="3">
    <location>
        <begin position="1"/>
        <end position="77"/>
    </location>
</feature>
<evidence type="ECO:0000313" key="4">
    <source>
        <dbReference type="EMBL" id="KAK3264954.1"/>
    </source>
</evidence>
<accession>A0AAE0FSB0</accession>
<dbReference type="PANTHER" id="PTHR43215">
    <property type="entry name" value="RADIAL SPOKE HEAD 1 HOMOLOG"/>
    <property type="match status" value="1"/>
</dbReference>
<protein>
    <submittedName>
        <fullName evidence="4">Uncharacterized protein</fullName>
    </submittedName>
</protein>
<keyword evidence="1" id="KW-0677">Repeat</keyword>
<dbReference type="SUPFAM" id="SSF82185">
    <property type="entry name" value="Histone H3 K4-specific methyltransferase SET7/9 N-terminal domain"/>
    <property type="match status" value="1"/>
</dbReference>
<dbReference type="EMBL" id="LGRX02014238">
    <property type="protein sequence ID" value="KAK3264954.1"/>
    <property type="molecule type" value="Genomic_DNA"/>
</dbReference>
<name>A0AAE0FSB0_9CHLO</name>
<feature type="region of interest" description="Disordered" evidence="3">
    <location>
        <begin position="326"/>
        <end position="346"/>
    </location>
</feature>
<gene>
    <name evidence="4" type="ORF">CYMTET_26333</name>
</gene>
<dbReference type="SMART" id="SM00698">
    <property type="entry name" value="MORN"/>
    <property type="match status" value="2"/>
</dbReference>